<feature type="transmembrane region" description="Helical" evidence="15">
    <location>
        <begin position="20"/>
        <end position="40"/>
    </location>
</feature>
<dbReference type="HAMAP" id="MF_01398">
    <property type="entry name" value="ATP_synth_b_bprime"/>
    <property type="match status" value="1"/>
</dbReference>
<evidence type="ECO:0000256" key="7">
    <source>
        <dbReference type="ARBA" id="ARBA00022989"/>
    </source>
</evidence>
<comment type="subcellular location">
    <subcellularLocation>
        <location evidence="15">Cell membrane</location>
        <topology evidence="15">Single-pass membrane protein</topology>
    </subcellularLocation>
    <subcellularLocation>
        <location evidence="14">Endomembrane system</location>
        <topology evidence="14">Single-pass membrane protein</topology>
    </subcellularLocation>
</comment>
<dbReference type="Pfam" id="PF00430">
    <property type="entry name" value="ATP-synt_B"/>
    <property type="match status" value="1"/>
</dbReference>
<dbReference type="CDD" id="cd06503">
    <property type="entry name" value="ATP-synt_Fo_b"/>
    <property type="match status" value="1"/>
</dbReference>
<dbReference type="Proteomes" id="UP000032803">
    <property type="component" value="Chromosome I"/>
</dbReference>
<proteinExistence type="inferred from homology"/>
<dbReference type="GO" id="GO:0046933">
    <property type="term" value="F:proton-transporting ATP synthase activity, rotational mechanism"/>
    <property type="evidence" value="ECO:0007669"/>
    <property type="project" value="UniProtKB-UniRule"/>
</dbReference>
<feature type="coiled-coil region" evidence="17">
    <location>
        <begin position="65"/>
        <end position="129"/>
    </location>
</feature>
<evidence type="ECO:0000256" key="9">
    <source>
        <dbReference type="ARBA" id="ARBA00023136"/>
    </source>
</evidence>
<gene>
    <name evidence="15 18" type="primary">atpF</name>
    <name evidence="18" type="ORF">LHA_3227</name>
</gene>
<keyword evidence="3 15" id="KW-1003">Cell membrane</keyword>
<comment type="similarity">
    <text evidence="1 15 16">Belongs to the ATPase B chain family.</text>
</comment>
<protein>
    <recommendedName>
        <fullName evidence="15">ATP synthase subunit b</fullName>
    </recommendedName>
    <alternativeName>
        <fullName evidence="15">ATP synthase F(0) sector subunit b</fullName>
    </alternativeName>
    <alternativeName>
        <fullName evidence="15">ATPase subunit I</fullName>
    </alternativeName>
    <alternativeName>
        <fullName evidence="15">F-type ATPase subunit b</fullName>
        <shortName evidence="15">F-ATPase subunit b</shortName>
    </alternativeName>
</protein>
<evidence type="ECO:0000256" key="16">
    <source>
        <dbReference type="RuleBase" id="RU003848"/>
    </source>
</evidence>
<evidence type="ECO:0000313" key="19">
    <source>
        <dbReference type="Proteomes" id="UP000032803"/>
    </source>
</evidence>
<keyword evidence="9 15" id="KW-0472">Membrane</keyword>
<evidence type="ECO:0000256" key="5">
    <source>
        <dbReference type="ARBA" id="ARBA00022692"/>
    </source>
</evidence>
<dbReference type="NCBIfam" id="NF004411">
    <property type="entry name" value="PRK05759.1-2"/>
    <property type="match status" value="1"/>
</dbReference>
<dbReference type="InterPro" id="IPR005864">
    <property type="entry name" value="ATP_synth_F0_bsu_bac"/>
</dbReference>
<dbReference type="HOGENOM" id="CLU_079215_4_5_6"/>
<evidence type="ECO:0000256" key="12">
    <source>
        <dbReference type="ARBA" id="ARBA00025614"/>
    </source>
</evidence>
<name>A0A0A8UZM0_LEGHA</name>
<dbReference type="PATRIC" id="fig|449.7.peg.1751"/>
<keyword evidence="19" id="KW-1185">Reference proteome</keyword>
<dbReference type="AlphaFoldDB" id="A0A0A8UZM0"/>
<accession>A0A0A8UZM0</accession>
<dbReference type="PANTHER" id="PTHR33445">
    <property type="entry name" value="ATP SYNTHASE SUBUNIT B', CHLOROPLASTIC"/>
    <property type="match status" value="1"/>
</dbReference>
<keyword evidence="6 15" id="KW-0375">Hydrogen ion transport</keyword>
<evidence type="ECO:0000256" key="11">
    <source>
        <dbReference type="ARBA" id="ARBA00025198"/>
    </source>
</evidence>
<evidence type="ECO:0000256" key="1">
    <source>
        <dbReference type="ARBA" id="ARBA00005513"/>
    </source>
</evidence>
<dbReference type="PANTHER" id="PTHR33445:SF1">
    <property type="entry name" value="ATP SYNTHASE SUBUNIT B"/>
    <property type="match status" value="1"/>
</dbReference>
<evidence type="ECO:0000256" key="13">
    <source>
        <dbReference type="ARBA" id="ARBA00026054"/>
    </source>
</evidence>
<evidence type="ECO:0000256" key="4">
    <source>
        <dbReference type="ARBA" id="ARBA00022547"/>
    </source>
</evidence>
<comment type="subunit">
    <text evidence="15">F-type ATPases have 2 components, F(1) - the catalytic core - and F(0) - the membrane proton channel. F(1) has five subunits: alpha(3), beta(3), gamma(1), delta(1), epsilon(1). F(0) has three main subunits: a(1), b(2) and c(10-14). The alpha and beta chains form an alternating ring which encloses part of the gamma chain. F(1) is attached to F(0) by a central stalk formed by the gamma and epsilon chains, while a peripheral stalk is formed by the delta and b chains.</text>
</comment>
<keyword evidence="8 15" id="KW-0406">Ion transport</keyword>
<dbReference type="STRING" id="449.LHA_3227"/>
<dbReference type="NCBIfam" id="TIGR01144">
    <property type="entry name" value="ATP_synt_b"/>
    <property type="match status" value="1"/>
</dbReference>
<evidence type="ECO:0000256" key="10">
    <source>
        <dbReference type="ARBA" id="ARBA00023310"/>
    </source>
</evidence>
<dbReference type="GO" id="GO:0046961">
    <property type="term" value="F:proton-transporting ATPase activity, rotational mechanism"/>
    <property type="evidence" value="ECO:0007669"/>
    <property type="project" value="TreeGrafter"/>
</dbReference>
<dbReference type="InterPro" id="IPR050059">
    <property type="entry name" value="ATP_synthase_B_chain"/>
</dbReference>
<dbReference type="Gene3D" id="6.10.250.1580">
    <property type="match status" value="1"/>
</dbReference>
<organism evidence="18 19">
    <name type="scientific">Legionella hackeliae</name>
    <dbReference type="NCBI Taxonomy" id="449"/>
    <lineage>
        <taxon>Bacteria</taxon>
        <taxon>Pseudomonadati</taxon>
        <taxon>Pseudomonadota</taxon>
        <taxon>Gammaproteobacteria</taxon>
        <taxon>Legionellales</taxon>
        <taxon>Legionellaceae</taxon>
        <taxon>Legionella</taxon>
    </lineage>
</organism>
<dbReference type="KEGG" id="lha:LHA_3227"/>
<dbReference type="InterPro" id="IPR028987">
    <property type="entry name" value="ATP_synth_B-like_membr_sf"/>
</dbReference>
<keyword evidence="10 15" id="KW-0066">ATP synthesis</keyword>
<evidence type="ECO:0000256" key="6">
    <source>
        <dbReference type="ARBA" id="ARBA00022781"/>
    </source>
</evidence>
<keyword evidence="4 15" id="KW-0138">CF(0)</keyword>
<evidence type="ECO:0000313" key="18">
    <source>
        <dbReference type="EMBL" id="CEK12209.1"/>
    </source>
</evidence>
<reference evidence="19" key="1">
    <citation type="submission" date="2014-09" db="EMBL/GenBank/DDBJ databases">
        <authorList>
            <person name="Gomez-Valero L."/>
        </authorList>
    </citation>
    <scope>NUCLEOTIDE SEQUENCE [LARGE SCALE GENOMIC DNA]</scope>
    <source>
        <strain evidence="19">ATCC35250</strain>
    </source>
</reference>
<keyword evidence="7 15" id="KW-1133">Transmembrane helix</keyword>
<evidence type="ECO:0000256" key="17">
    <source>
        <dbReference type="SAM" id="Coils"/>
    </source>
</evidence>
<evidence type="ECO:0000256" key="14">
    <source>
        <dbReference type="ARBA" id="ARBA00037847"/>
    </source>
</evidence>
<keyword evidence="17" id="KW-0175">Coiled coil</keyword>
<dbReference type="EMBL" id="LN681225">
    <property type="protein sequence ID" value="CEK12209.1"/>
    <property type="molecule type" value="Genomic_DNA"/>
</dbReference>
<dbReference type="InterPro" id="IPR002146">
    <property type="entry name" value="ATP_synth_b/b'su_bac/chlpt"/>
</dbReference>
<evidence type="ECO:0000256" key="2">
    <source>
        <dbReference type="ARBA" id="ARBA00022448"/>
    </source>
</evidence>
<evidence type="ECO:0000256" key="15">
    <source>
        <dbReference type="HAMAP-Rule" id="MF_01398"/>
    </source>
</evidence>
<comment type="subunit">
    <text evidence="13">F-type ATPases have 2 components, F(1) - the catalytic core - and F(0) - the membrane proton channel. F(1) has five subunits: alpha(3), beta(3), gamma(1), delta(1), epsilon(1). F(0) has four main subunits: a(1), b(2) and c(10-14). The alpha and beta chains form an alternating ring which encloses part of the gamma chain. F(1) is attached to F(0) by a central stalk formed by the gamma and epsilon chains, while a peripheral stalk is formed by the delta and b chains.</text>
</comment>
<comment type="function">
    <text evidence="11 15">F(1)F(0) ATP synthase produces ATP from ADP in the presence of a proton or sodium gradient. F-type ATPases consist of two structural domains, F(1) containing the extramembraneous catalytic core and F(0) containing the membrane proton channel, linked together by a central stalk and a peripheral stalk. During catalysis, ATP synthesis in the catalytic domain of F(1) is coupled via a rotary mechanism of the central stalk subunits to proton translocation.</text>
</comment>
<comment type="function">
    <text evidence="12">Component of the F(0) channel, it forms part of the peripheral stalk, linking F(1) to F(0). The b'-subunit is a diverged and duplicated form of b found in plants and photosynthetic bacteria.</text>
</comment>
<dbReference type="SUPFAM" id="SSF81573">
    <property type="entry name" value="F1F0 ATP synthase subunit B, membrane domain"/>
    <property type="match status" value="1"/>
</dbReference>
<keyword evidence="2 15" id="KW-0813">Transport</keyword>
<keyword evidence="5 15" id="KW-0812">Transmembrane</keyword>
<sequence length="170" mass="19131">MGRITPPNVTGEITLDINLTLVVQMLVFAAFVWFTMKFVWPPLAKAMEERQDKIADGLASAERGRKELELAQHRVKDELKQAKAQASDIIEKATRRAAQLVEDAKEDAKLEAQKQAKIAQEQLQQEFNRARDSLRKEVAHLAVAGAEKILMREIDEKANSALLDSLIKEI</sequence>
<dbReference type="GO" id="GO:0045259">
    <property type="term" value="C:proton-transporting ATP synthase complex"/>
    <property type="evidence" value="ECO:0007669"/>
    <property type="project" value="UniProtKB-KW"/>
</dbReference>
<dbReference type="GO" id="GO:0012505">
    <property type="term" value="C:endomembrane system"/>
    <property type="evidence" value="ECO:0007669"/>
    <property type="project" value="UniProtKB-SubCell"/>
</dbReference>
<dbReference type="GO" id="GO:0005886">
    <property type="term" value="C:plasma membrane"/>
    <property type="evidence" value="ECO:0007669"/>
    <property type="project" value="UniProtKB-SubCell"/>
</dbReference>
<evidence type="ECO:0000256" key="8">
    <source>
        <dbReference type="ARBA" id="ARBA00023065"/>
    </source>
</evidence>
<evidence type="ECO:0000256" key="3">
    <source>
        <dbReference type="ARBA" id="ARBA00022475"/>
    </source>
</evidence>